<evidence type="ECO:0000313" key="1">
    <source>
        <dbReference type="EMBL" id="GHH69158.1"/>
    </source>
</evidence>
<proteinExistence type="predicted"/>
<dbReference type="Proteomes" id="UP000617734">
    <property type="component" value="Unassembled WGS sequence"/>
</dbReference>
<name>A0A919FN53_9ACTN</name>
<dbReference type="Pfam" id="PF01063">
    <property type="entry name" value="Aminotran_4"/>
    <property type="match status" value="1"/>
</dbReference>
<protein>
    <recommendedName>
        <fullName evidence="3">Class IV aminotransferase</fullName>
    </recommendedName>
</protein>
<dbReference type="RefSeq" id="WP_190211074.1">
    <property type="nucleotide sequence ID" value="NZ_BNBO01000012.1"/>
</dbReference>
<comment type="caution">
    <text evidence="1">The sequence shown here is derived from an EMBL/GenBank/DDBJ whole genome shotgun (WGS) entry which is preliminary data.</text>
</comment>
<organism evidence="1 2">
    <name type="scientific">Kitasatospora indigofera</name>
    <dbReference type="NCBI Taxonomy" id="67307"/>
    <lineage>
        <taxon>Bacteria</taxon>
        <taxon>Bacillati</taxon>
        <taxon>Actinomycetota</taxon>
        <taxon>Actinomycetes</taxon>
        <taxon>Kitasatosporales</taxon>
        <taxon>Streptomycetaceae</taxon>
        <taxon>Kitasatospora</taxon>
    </lineage>
</organism>
<accession>A0A919FN53</accession>
<dbReference type="InterPro" id="IPR001544">
    <property type="entry name" value="Aminotrans_IV"/>
</dbReference>
<dbReference type="InterPro" id="IPR036038">
    <property type="entry name" value="Aminotransferase-like"/>
</dbReference>
<evidence type="ECO:0008006" key="3">
    <source>
        <dbReference type="Google" id="ProtNLM"/>
    </source>
</evidence>
<dbReference type="Gene3D" id="3.20.10.10">
    <property type="entry name" value="D-amino Acid Aminotransferase, subunit A, domain 2"/>
    <property type="match status" value="1"/>
</dbReference>
<dbReference type="GeneID" id="95353184"/>
<dbReference type="SUPFAM" id="SSF56752">
    <property type="entry name" value="D-aminoacid aminotransferase-like PLP-dependent enzymes"/>
    <property type="match status" value="1"/>
</dbReference>
<keyword evidence="2" id="KW-1185">Reference proteome</keyword>
<sequence>MTVAPQLKLEADGLAVTVDDLAYLALGGYGHFTAMQVRGGRTQGLDFHLARLDAATREFYGEPLAGERVRELIRHALGQGADGADDGDDGDAVLDASVRVHVFRPEDAPGAPVRVLVAVRPPGEAPAEVLSLRAVDYQRPVAHIKHSGGFAQTYYRQVAVAEGYDEALLVGQGGVIAEGAITNVGFVEGDTVVWPDAPVLQGIAMQVLVRELAAAGVESKRRPVFLSDVASFDGAFLTNSRGFAAVGRIDTVDLPLDAPLLATARRLHREAPWDEI</sequence>
<dbReference type="InterPro" id="IPR043131">
    <property type="entry name" value="BCAT-like_N"/>
</dbReference>
<dbReference type="AlphaFoldDB" id="A0A919FN53"/>
<gene>
    <name evidence="1" type="ORF">GCM10018781_27250</name>
</gene>
<dbReference type="InterPro" id="IPR043132">
    <property type="entry name" value="BCAT-like_C"/>
</dbReference>
<dbReference type="Gene3D" id="3.30.470.10">
    <property type="match status" value="1"/>
</dbReference>
<dbReference type="NCBIfam" id="NF006734">
    <property type="entry name" value="PRK09266.1"/>
    <property type="match status" value="1"/>
</dbReference>
<reference evidence="1" key="1">
    <citation type="journal article" date="2014" name="Int. J. Syst. Evol. Microbiol.">
        <title>Complete genome sequence of Corynebacterium casei LMG S-19264T (=DSM 44701T), isolated from a smear-ripened cheese.</title>
        <authorList>
            <consortium name="US DOE Joint Genome Institute (JGI-PGF)"/>
            <person name="Walter F."/>
            <person name="Albersmeier A."/>
            <person name="Kalinowski J."/>
            <person name="Ruckert C."/>
        </authorList>
    </citation>
    <scope>NUCLEOTIDE SEQUENCE</scope>
    <source>
        <strain evidence="1">JCM 4646</strain>
    </source>
</reference>
<dbReference type="GO" id="GO:0003824">
    <property type="term" value="F:catalytic activity"/>
    <property type="evidence" value="ECO:0007669"/>
    <property type="project" value="InterPro"/>
</dbReference>
<evidence type="ECO:0000313" key="2">
    <source>
        <dbReference type="Proteomes" id="UP000617734"/>
    </source>
</evidence>
<dbReference type="EMBL" id="BNBO01000012">
    <property type="protein sequence ID" value="GHH69158.1"/>
    <property type="molecule type" value="Genomic_DNA"/>
</dbReference>
<reference evidence="1" key="2">
    <citation type="submission" date="2020-09" db="EMBL/GenBank/DDBJ databases">
        <authorList>
            <person name="Sun Q."/>
            <person name="Ohkuma M."/>
        </authorList>
    </citation>
    <scope>NUCLEOTIDE SEQUENCE</scope>
    <source>
        <strain evidence="1">JCM 4646</strain>
    </source>
</reference>